<dbReference type="PROSITE" id="PS50931">
    <property type="entry name" value="HTH_LYSR"/>
    <property type="match status" value="1"/>
</dbReference>
<dbReference type="CDD" id="cd08422">
    <property type="entry name" value="PBP2_CrgA_like"/>
    <property type="match status" value="1"/>
</dbReference>
<dbReference type="InterPro" id="IPR036390">
    <property type="entry name" value="WH_DNA-bd_sf"/>
</dbReference>
<comment type="similarity">
    <text evidence="1">Belongs to the LysR transcriptional regulatory family.</text>
</comment>
<dbReference type="InterPro" id="IPR000847">
    <property type="entry name" value="LysR_HTH_N"/>
</dbReference>
<dbReference type="GO" id="GO:0003700">
    <property type="term" value="F:DNA-binding transcription factor activity"/>
    <property type="evidence" value="ECO:0007669"/>
    <property type="project" value="InterPro"/>
</dbReference>
<evidence type="ECO:0000256" key="3">
    <source>
        <dbReference type="ARBA" id="ARBA00023125"/>
    </source>
</evidence>
<dbReference type="FunFam" id="1.10.10.10:FF:000001">
    <property type="entry name" value="LysR family transcriptional regulator"/>
    <property type="match status" value="1"/>
</dbReference>
<evidence type="ECO:0000256" key="1">
    <source>
        <dbReference type="ARBA" id="ARBA00009437"/>
    </source>
</evidence>
<accession>A0AA42CT63</accession>
<evidence type="ECO:0000313" key="7">
    <source>
        <dbReference type="Proteomes" id="UP001165678"/>
    </source>
</evidence>
<dbReference type="SUPFAM" id="SSF53850">
    <property type="entry name" value="Periplasmic binding protein-like II"/>
    <property type="match status" value="1"/>
</dbReference>
<dbReference type="GO" id="GO:0006351">
    <property type="term" value="P:DNA-templated transcription"/>
    <property type="evidence" value="ECO:0007669"/>
    <property type="project" value="TreeGrafter"/>
</dbReference>
<keyword evidence="3" id="KW-0238">DNA-binding</keyword>
<dbReference type="AlphaFoldDB" id="A0AA42CT63"/>
<dbReference type="Gene3D" id="3.40.190.290">
    <property type="match status" value="1"/>
</dbReference>
<dbReference type="GO" id="GO:0043565">
    <property type="term" value="F:sequence-specific DNA binding"/>
    <property type="evidence" value="ECO:0007669"/>
    <property type="project" value="TreeGrafter"/>
</dbReference>
<reference evidence="6" key="1">
    <citation type="submission" date="2022-11" db="EMBL/GenBank/DDBJ databases">
        <title>Larsenimonas rhizosphaerae sp. nov., isolated from a tidal mudflat.</title>
        <authorList>
            <person name="Lee S.D."/>
            <person name="Kim I.S."/>
        </authorList>
    </citation>
    <scope>NUCLEOTIDE SEQUENCE</scope>
    <source>
        <strain evidence="6">GH2-1</strain>
    </source>
</reference>
<dbReference type="InterPro" id="IPR005119">
    <property type="entry name" value="LysR_subst-bd"/>
</dbReference>
<dbReference type="Pfam" id="PF00126">
    <property type="entry name" value="HTH_1"/>
    <property type="match status" value="1"/>
</dbReference>
<proteinExistence type="inferred from homology"/>
<name>A0AA42CT63_9GAMM</name>
<dbReference type="RefSeq" id="WP_265895598.1">
    <property type="nucleotide sequence ID" value="NZ_JAPIVE010000001.1"/>
</dbReference>
<gene>
    <name evidence="6" type="ORF">OQ287_03505</name>
</gene>
<evidence type="ECO:0000256" key="2">
    <source>
        <dbReference type="ARBA" id="ARBA00023015"/>
    </source>
</evidence>
<evidence type="ECO:0000313" key="6">
    <source>
        <dbReference type="EMBL" id="MCX2523297.1"/>
    </source>
</evidence>
<dbReference type="EMBL" id="JAPIVE010000001">
    <property type="protein sequence ID" value="MCX2523297.1"/>
    <property type="molecule type" value="Genomic_DNA"/>
</dbReference>
<dbReference type="Proteomes" id="UP001165678">
    <property type="component" value="Unassembled WGS sequence"/>
</dbReference>
<dbReference type="PANTHER" id="PTHR30537:SF35">
    <property type="entry name" value="TRANSCRIPTIONAL REGULATORY PROTEIN"/>
    <property type="match status" value="1"/>
</dbReference>
<dbReference type="Gene3D" id="1.10.10.10">
    <property type="entry name" value="Winged helix-like DNA-binding domain superfamily/Winged helix DNA-binding domain"/>
    <property type="match status" value="1"/>
</dbReference>
<comment type="caution">
    <text evidence="6">The sequence shown here is derived from an EMBL/GenBank/DDBJ whole genome shotgun (WGS) entry which is preliminary data.</text>
</comment>
<dbReference type="SUPFAM" id="SSF46785">
    <property type="entry name" value="Winged helix' DNA-binding domain"/>
    <property type="match status" value="1"/>
</dbReference>
<sequence length="322" mass="36411">MERSTRLLLFMDVVDAGSFTRAADLRQVNRSVISKQIRALESELKVQLFNRSTRSVSLTDIGQEIYRRGLKMREALDETSDVINAYQTEPMGSLRISCPVHFGRRHVASGLRLYLQRYPHMQIEMRLDDTLVDLIGGGFDLGIRISPMNDSNLIARHLARHQRVLCASPAFVAQHGMPQTLKELIALPAAVYSRDGFELDRLRYIDDEGIERSLRVIPKIKTNDPEILRNAIMAGVGYGMTSGFQVGEDLRDGQLVPLLPDLRLADAPPVQIVYPHRRYLPQKTRRFIECLQEAVGTPPFWEKWLPARGPATALDAEDQPPS</sequence>
<evidence type="ECO:0000259" key="5">
    <source>
        <dbReference type="PROSITE" id="PS50931"/>
    </source>
</evidence>
<evidence type="ECO:0000256" key="4">
    <source>
        <dbReference type="ARBA" id="ARBA00023163"/>
    </source>
</evidence>
<protein>
    <submittedName>
        <fullName evidence="6">LysR family transcriptional regulator</fullName>
    </submittedName>
</protein>
<dbReference type="Pfam" id="PF03466">
    <property type="entry name" value="LysR_substrate"/>
    <property type="match status" value="1"/>
</dbReference>
<organism evidence="6 7">
    <name type="scientific">Larsenimonas rhizosphaerae</name>
    <dbReference type="NCBI Taxonomy" id="2944682"/>
    <lineage>
        <taxon>Bacteria</taxon>
        <taxon>Pseudomonadati</taxon>
        <taxon>Pseudomonadota</taxon>
        <taxon>Gammaproteobacteria</taxon>
        <taxon>Oceanospirillales</taxon>
        <taxon>Halomonadaceae</taxon>
        <taxon>Larsenimonas</taxon>
    </lineage>
</organism>
<dbReference type="InterPro" id="IPR036388">
    <property type="entry name" value="WH-like_DNA-bd_sf"/>
</dbReference>
<keyword evidence="4" id="KW-0804">Transcription</keyword>
<feature type="domain" description="HTH lysR-type" evidence="5">
    <location>
        <begin position="1"/>
        <end position="59"/>
    </location>
</feature>
<keyword evidence="2" id="KW-0805">Transcription regulation</keyword>
<dbReference type="PANTHER" id="PTHR30537">
    <property type="entry name" value="HTH-TYPE TRANSCRIPTIONAL REGULATOR"/>
    <property type="match status" value="1"/>
</dbReference>
<dbReference type="InterPro" id="IPR058163">
    <property type="entry name" value="LysR-type_TF_proteobact-type"/>
</dbReference>
<keyword evidence="7" id="KW-1185">Reference proteome</keyword>